<keyword evidence="1" id="KW-0732">Signal</keyword>
<sequence>MDVIRLNKFLLLIVRLVHATIIAAKISQIPGTHLDIDSGPTTNVPIMKTTFNWKKPFYDLATYIGIRPSFALHSSGLKPNDLSNRTSCGYLR</sequence>
<evidence type="ECO:0000313" key="3">
    <source>
        <dbReference type="Proteomes" id="UP000663889"/>
    </source>
</evidence>
<protein>
    <submittedName>
        <fullName evidence="2">Uncharacterized protein</fullName>
    </submittedName>
</protein>
<dbReference type="Proteomes" id="UP000663889">
    <property type="component" value="Unassembled WGS sequence"/>
</dbReference>
<feature type="chain" id="PRO_5032759504" evidence="1">
    <location>
        <begin position="20"/>
        <end position="92"/>
    </location>
</feature>
<evidence type="ECO:0000256" key="1">
    <source>
        <dbReference type="SAM" id="SignalP"/>
    </source>
</evidence>
<dbReference type="AlphaFoldDB" id="A0A814VNR0"/>
<organism evidence="2 3">
    <name type="scientific">Rotaria sordida</name>
    <dbReference type="NCBI Taxonomy" id="392033"/>
    <lineage>
        <taxon>Eukaryota</taxon>
        <taxon>Metazoa</taxon>
        <taxon>Spiralia</taxon>
        <taxon>Gnathifera</taxon>
        <taxon>Rotifera</taxon>
        <taxon>Eurotatoria</taxon>
        <taxon>Bdelloidea</taxon>
        <taxon>Philodinida</taxon>
        <taxon>Philodinidae</taxon>
        <taxon>Rotaria</taxon>
    </lineage>
</organism>
<feature type="signal peptide" evidence="1">
    <location>
        <begin position="1"/>
        <end position="19"/>
    </location>
</feature>
<name>A0A814VNR0_9BILA</name>
<comment type="caution">
    <text evidence="2">The sequence shown here is derived from an EMBL/GenBank/DDBJ whole genome shotgun (WGS) entry which is preliminary data.</text>
</comment>
<evidence type="ECO:0000313" key="2">
    <source>
        <dbReference type="EMBL" id="CAF1189717.1"/>
    </source>
</evidence>
<accession>A0A814VNR0</accession>
<proteinExistence type="predicted"/>
<reference evidence="2" key="1">
    <citation type="submission" date="2021-02" db="EMBL/GenBank/DDBJ databases">
        <authorList>
            <person name="Nowell W R."/>
        </authorList>
    </citation>
    <scope>NUCLEOTIDE SEQUENCE</scope>
</reference>
<dbReference type="EMBL" id="CAJNOU010001339">
    <property type="protein sequence ID" value="CAF1189717.1"/>
    <property type="molecule type" value="Genomic_DNA"/>
</dbReference>
<gene>
    <name evidence="2" type="ORF">SEV965_LOCUS20524</name>
</gene>